<gene>
    <name evidence="2" type="ORF">LCGC14_2650590</name>
</gene>
<dbReference type="AlphaFoldDB" id="A0A0F9C5A3"/>
<accession>A0A0F9C5A3</accession>
<name>A0A0F9C5A3_9ZZZZ</name>
<keyword evidence="1" id="KW-1133">Transmembrane helix</keyword>
<evidence type="ECO:0000256" key="1">
    <source>
        <dbReference type="SAM" id="Phobius"/>
    </source>
</evidence>
<feature type="transmembrane region" description="Helical" evidence="1">
    <location>
        <begin position="6"/>
        <end position="24"/>
    </location>
</feature>
<organism evidence="2">
    <name type="scientific">marine sediment metagenome</name>
    <dbReference type="NCBI Taxonomy" id="412755"/>
    <lineage>
        <taxon>unclassified sequences</taxon>
        <taxon>metagenomes</taxon>
        <taxon>ecological metagenomes</taxon>
    </lineage>
</organism>
<comment type="caution">
    <text evidence="2">The sequence shown here is derived from an EMBL/GenBank/DDBJ whole genome shotgun (WGS) entry which is preliminary data.</text>
</comment>
<keyword evidence="1" id="KW-0472">Membrane</keyword>
<sequence length="69" mass="8165">MDRYEWAGVIFIAVIVVFFTWGITQEIIYNTCRRQAVEKGHGEFYINQDRGDVTFRWFPACRVDDESTP</sequence>
<protein>
    <submittedName>
        <fullName evidence="2">Uncharacterized protein</fullName>
    </submittedName>
</protein>
<keyword evidence="1" id="KW-0812">Transmembrane</keyword>
<evidence type="ECO:0000313" key="2">
    <source>
        <dbReference type="EMBL" id="KKK97654.1"/>
    </source>
</evidence>
<reference evidence="2" key="1">
    <citation type="journal article" date="2015" name="Nature">
        <title>Complex archaea that bridge the gap between prokaryotes and eukaryotes.</title>
        <authorList>
            <person name="Spang A."/>
            <person name="Saw J.H."/>
            <person name="Jorgensen S.L."/>
            <person name="Zaremba-Niedzwiedzka K."/>
            <person name="Martijn J."/>
            <person name="Lind A.E."/>
            <person name="van Eijk R."/>
            <person name="Schleper C."/>
            <person name="Guy L."/>
            <person name="Ettema T.J."/>
        </authorList>
    </citation>
    <scope>NUCLEOTIDE SEQUENCE</scope>
</reference>
<dbReference type="EMBL" id="LAZR01045955">
    <property type="protein sequence ID" value="KKK97654.1"/>
    <property type="molecule type" value="Genomic_DNA"/>
</dbReference>
<proteinExistence type="predicted"/>